<dbReference type="InterPro" id="IPR032816">
    <property type="entry name" value="VTT_dom"/>
</dbReference>
<evidence type="ECO:0000256" key="2">
    <source>
        <dbReference type="ARBA" id="ARBA00010792"/>
    </source>
</evidence>
<evidence type="ECO:0000256" key="3">
    <source>
        <dbReference type="ARBA" id="ARBA00022475"/>
    </source>
</evidence>
<feature type="domain" description="VTT" evidence="9">
    <location>
        <begin position="97"/>
        <end position="216"/>
    </location>
</feature>
<feature type="compositionally biased region" description="Basic residues" evidence="7">
    <location>
        <begin position="1"/>
        <end position="11"/>
    </location>
</feature>
<evidence type="ECO:0000256" key="7">
    <source>
        <dbReference type="SAM" id="MobiDB-lite"/>
    </source>
</evidence>
<reference evidence="10 11" key="1">
    <citation type="submission" date="2018-10" db="EMBL/GenBank/DDBJ databases">
        <title>Marmoricola sp. 4Q3S-7 whole genome shotgun sequence.</title>
        <authorList>
            <person name="Li F."/>
        </authorList>
    </citation>
    <scope>NUCLEOTIDE SEQUENCE [LARGE SCALE GENOMIC DNA]</scope>
    <source>
        <strain evidence="10 11">4Q3S-7</strain>
    </source>
</reference>
<dbReference type="GO" id="GO:0005886">
    <property type="term" value="C:plasma membrane"/>
    <property type="evidence" value="ECO:0007669"/>
    <property type="project" value="UniProtKB-SubCell"/>
</dbReference>
<dbReference type="EMBL" id="RDBE01000001">
    <property type="protein sequence ID" value="RLV50669.1"/>
    <property type="molecule type" value="Genomic_DNA"/>
</dbReference>
<keyword evidence="4 8" id="KW-0812">Transmembrane</keyword>
<feature type="transmembrane region" description="Helical" evidence="8">
    <location>
        <begin position="228"/>
        <end position="247"/>
    </location>
</feature>
<name>A0A3L8P7M4_9ACTN</name>
<evidence type="ECO:0000256" key="6">
    <source>
        <dbReference type="ARBA" id="ARBA00023136"/>
    </source>
</evidence>
<comment type="caution">
    <text evidence="10">The sequence shown here is derived from an EMBL/GenBank/DDBJ whole genome shotgun (WGS) entry which is preliminary data.</text>
</comment>
<feature type="compositionally biased region" description="Basic residues" evidence="7">
    <location>
        <begin position="29"/>
        <end position="45"/>
    </location>
</feature>
<dbReference type="PANTHER" id="PTHR42709">
    <property type="entry name" value="ALKALINE PHOSPHATASE LIKE PROTEIN"/>
    <property type="match status" value="1"/>
</dbReference>
<evidence type="ECO:0000313" key="10">
    <source>
        <dbReference type="EMBL" id="RLV50669.1"/>
    </source>
</evidence>
<dbReference type="PANTHER" id="PTHR42709:SF6">
    <property type="entry name" value="UNDECAPRENYL PHOSPHATE TRANSPORTER A"/>
    <property type="match status" value="1"/>
</dbReference>
<dbReference type="Proteomes" id="UP000281708">
    <property type="component" value="Unassembled WGS sequence"/>
</dbReference>
<gene>
    <name evidence="10" type="ORF">D9V37_01480</name>
</gene>
<dbReference type="AlphaFoldDB" id="A0A3L8P7M4"/>
<proteinExistence type="inferred from homology"/>
<keyword evidence="5 8" id="KW-1133">Transmembrane helix</keyword>
<feature type="region of interest" description="Disordered" evidence="7">
    <location>
        <begin position="1"/>
        <end position="59"/>
    </location>
</feature>
<feature type="transmembrane region" description="Helical" evidence="8">
    <location>
        <begin position="202"/>
        <end position="222"/>
    </location>
</feature>
<keyword evidence="11" id="KW-1185">Reference proteome</keyword>
<evidence type="ECO:0000256" key="1">
    <source>
        <dbReference type="ARBA" id="ARBA00004651"/>
    </source>
</evidence>
<accession>A0A3L8P7M4</accession>
<keyword evidence="3" id="KW-1003">Cell membrane</keyword>
<sequence>MEPRGALRHLLAHGAAPGPPAQPPALLHHPAHPLPRRRGRPRRRHPPADPAVRRASGAGVTPDLAPGIGPLDLLTLLGLVAFGSVVPVVPTGAAVSAAAVLARNHHPWEIALVVACGGAGAYLGDLVTYAVLRVAGAPLAQRVGWLHADDPEGTLRRLRQRIEANEVRALLLSRLIPAGRIPVLLAASLGGYPLAKFAVADTLAALLWALMYAAIGVVGHSLIPNTTIALVVVIAVAAVLGIVLPRLRRDR</sequence>
<feature type="transmembrane region" description="Helical" evidence="8">
    <location>
        <begin position="73"/>
        <end position="98"/>
    </location>
</feature>
<organism evidence="10 11">
    <name type="scientific">Nocardioides mangrovicus</name>
    <dbReference type="NCBI Taxonomy" id="2478913"/>
    <lineage>
        <taxon>Bacteria</taxon>
        <taxon>Bacillati</taxon>
        <taxon>Actinomycetota</taxon>
        <taxon>Actinomycetes</taxon>
        <taxon>Propionibacteriales</taxon>
        <taxon>Nocardioidaceae</taxon>
        <taxon>Nocardioides</taxon>
    </lineage>
</organism>
<comment type="subcellular location">
    <subcellularLocation>
        <location evidence="1">Cell membrane</location>
        <topology evidence="1">Multi-pass membrane protein</topology>
    </subcellularLocation>
</comment>
<evidence type="ECO:0000256" key="4">
    <source>
        <dbReference type="ARBA" id="ARBA00022692"/>
    </source>
</evidence>
<dbReference type="Pfam" id="PF09335">
    <property type="entry name" value="VTT_dom"/>
    <property type="match status" value="1"/>
</dbReference>
<comment type="similarity">
    <text evidence="2">Belongs to the DedA family.</text>
</comment>
<dbReference type="InterPro" id="IPR051311">
    <property type="entry name" value="DedA_domain"/>
</dbReference>
<evidence type="ECO:0000256" key="5">
    <source>
        <dbReference type="ARBA" id="ARBA00022989"/>
    </source>
</evidence>
<evidence type="ECO:0000256" key="8">
    <source>
        <dbReference type="SAM" id="Phobius"/>
    </source>
</evidence>
<keyword evidence="6 8" id="KW-0472">Membrane</keyword>
<evidence type="ECO:0000313" key="11">
    <source>
        <dbReference type="Proteomes" id="UP000281708"/>
    </source>
</evidence>
<evidence type="ECO:0000259" key="9">
    <source>
        <dbReference type="Pfam" id="PF09335"/>
    </source>
</evidence>
<feature type="transmembrane region" description="Helical" evidence="8">
    <location>
        <begin position="110"/>
        <end position="132"/>
    </location>
</feature>
<protein>
    <recommendedName>
        <fullName evidence="9">VTT domain-containing protein</fullName>
    </recommendedName>
</protein>